<organism evidence="1">
    <name type="scientific">human gut metagenome</name>
    <dbReference type="NCBI Taxonomy" id="408170"/>
    <lineage>
        <taxon>unclassified sequences</taxon>
        <taxon>metagenomes</taxon>
        <taxon>organismal metagenomes</taxon>
    </lineage>
</organism>
<sequence>TASSAAAVLPTIRSRCAAYTMAPVPTEECAAALRTAQPELNEQNAQDLAFLYEGHIGLCLKALTDPAAKVARAAARELCRQAQQQDTYRVQALLAGYEKDKDSAAAVLWQATQAASAALRRPGFDGVQPDTAARILRAAEAARRAMKANGNLRLALTVCGMEMAAR</sequence>
<comment type="caution">
    <text evidence="1">The sequence shown here is derived from an EMBL/GenBank/DDBJ whole genome shotgun (WGS) entry which is preliminary data.</text>
</comment>
<feature type="non-terminal residue" evidence="1">
    <location>
        <position position="1"/>
    </location>
</feature>
<reference evidence="1" key="1">
    <citation type="journal article" date="2013" name="Environ. Microbiol.">
        <title>Microbiota from the distal guts of lean and obese adolescents exhibit partial functional redundancy besides clear differences in community structure.</title>
        <authorList>
            <person name="Ferrer M."/>
            <person name="Ruiz A."/>
            <person name="Lanza F."/>
            <person name="Haange S.B."/>
            <person name="Oberbach A."/>
            <person name="Till H."/>
            <person name="Bargiela R."/>
            <person name="Campoy C."/>
            <person name="Segura M.T."/>
            <person name="Richter M."/>
            <person name="von Bergen M."/>
            <person name="Seifert J."/>
            <person name="Suarez A."/>
        </authorList>
    </citation>
    <scope>NUCLEOTIDE SEQUENCE</scope>
</reference>
<protein>
    <submittedName>
        <fullName evidence="1">DNA polymerase III, delta' subunit</fullName>
    </submittedName>
</protein>
<name>K1UY72_9ZZZZ</name>
<proteinExistence type="predicted"/>
<dbReference type="AlphaFoldDB" id="K1UY72"/>
<accession>K1UY72</accession>
<gene>
    <name evidence="1" type="ORF">LEA_04672</name>
</gene>
<evidence type="ECO:0000313" key="1">
    <source>
        <dbReference type="EMBL" id="EKC76506.1"/>
    </source>
</evidence>
<dbReference type="EMBL" id="AJWY01003058">
    <property type="protein sequence ID" value="EKC76506.1"/>
    <property type="molecule type" value="Genomic_DNA"/>
</dbReference>